<evidence type="ECO:0000313" key="2">
    <source>
        <dbReference type="Proteomes" id="UP000002194"/>
    </source>
</evidence>
<dbReference type="STRING" id="882.DVU_3129"/>
<reference evidence="1 2" key="1">
    <citation type="journal article" date="2004" name="Nat. Biotechnol.">
        <title>The genome sequence of the anaerobic, sulfate-reducing bacterium Desulfovibrio vulgaris Hildenborough.</title>
        <authorList>
            <person name="Heidelberg J.F."/>
            <person name="Seshadri R."/>
            <person name="Haveman S.A."/>
            <person name="Hemme C.L."/>
            <person name="Paulsen I.T."/>
            <person name="Kolonay J.F."/>
            <person name="Eisen J.A."/>
            <person name="Ward N."/>
            <person name="Methe B."/>
            <person name="Brinkac L.M."/>
            <person name="Daugherty S.C."/>
            <person name="Deboy R.T."/>
            <person name="Dodson R.J."/>
            <person name="Durkin A.S."/>
            <person name="Madupu R."/>
            <person name="Nelson W.C."/>
            <person name="Sullivan S.A."/>
            <person name="Fouts D."/>
            <person name="Haft D.H."/>
            <person name="Selengut J."/>
            <person name="Peterson J.D."/>
            <person name="Davidsen T.M."/>
            <person name="Zafar N."/>
            <person name="Zhou L."/>
            <person name="Radune D."/>
            <person name="Dimitrov G."/>
            <person name="Hance M."/>
            <person name="Tran K."/>
            <person name="Khouri H."/>
            <person name="Gill J."/>
            <person name="Utterback T.R."/>
            <person name="Feldblyum T.V."/>
            <person name="Wall J.D."/>
            <person name="Voordouw G."/>
            <person name="Fraser C.M."/>
        </authorList>
    </citation>
    <scope>NUCLEOTIDE SEQUENCE [LARGE SCALE GENOMIC DNA]</scope>
    <source>
        <strain evidence="2">ATCC 29579 / DSM 644 / NCIMB 8303 / VKM B-1760 / Hildenborough</strain>
    </source>
</reference>
<organism evidence="1 2">
    <name type="scientific">Nitratidesulfovibrio vulgaris (strain ATCC 29579 / DSM 644 / CCUG 34227 / NCIMB 8303 / VKM B-1760 / Hildenborough)</name>
    <name type="common">Desulfovibrio vulgaris</name>
    <dbReference type="NCBI Taxonomy" id="882"/>
    <lineage>
        <taxon>Bacteria</taxon>
        <taxon>Pseudomonadati</taxon>
        <taxon>Thermodesulfobacteriota</taxon>
        <taxon>Desulfovibrionia</taxon>
        <taxon>Desulfovibrionales</taxon>
        <taxon>Desulfovibrionaceae</taxon>
        <taxon>Nitratidesulfovibrio</taxon>
    </lineage>
</organism>
<dbReference type="Proteomes" id="UP000002194">
    <property type="component" value="Chromosome"/>
</dbReference>
<accession>Q726H9</accession>
<dbReference type="HOGENOM" id="CLU_3024808_0_0_7"/>
<proteinExistence type="predicted"/>
<dbReference type="PaxDb" id="882-DVU_3129"/>
<dbReference type="AlphaFoldDB" id="Q726H9"/>
<evidence type="ECO:0000313" key="1">
    <source>
        <dbReference type="EMBL" id="AAS97599.1"/>
    </source>
</evidence>
<sequence length="55" mass="5926">MPRHRNVVATSNVFLLAGGMAYAMPRRTFASCLPTPDCPRRGAHPMPIPPPASLP</sequence>
<gene>
    <name evidence="1" type="ordered locus">DVU_3129</name>
</gene>
<dbReference type="KEGG" id="dvu:DVU_3129"/>
<name>Q726H9_NITV2</name>
<protein>
    <submittedName>
        <fullName evidence="1">Uncharacterized protein</fullName>
    </submittedName>
</protein>
<dbReference type="EMBL" id="AE017285">
    <property type="protein sequence ID" value="AAS97599.1"/>
    <property type="molecule type" value="Genomic_DNA"/>
</dbReference>
<dbReference type="EnsemblBacteria" id="AAS97599">
    <property type="protein sequence ID" value="AAS97599"/>
    <property type="gene ID" value="DVU_3129"/>
</dbReference>
<keyword evidence="2" id="KW-1185">Reference proteome</keyword>